<keyword evidence="1" id="KW-0472">Membrane</keyword>
<keyword evidence="1" id="KW-1133">Transmembrane helix</keyword>
<feature type="transmembrane region" description="Helical" evidence="1">
    <location>
        <begin position="18"/>
        <end position="39"/>
    </location>
</feature>
<evidence type="ECO:0000256" key="1">
    <source>
        <dbReference type="SAM" id="Phobius"/>
    </source>
</evidence>
<keyword evidence="1" id="KW-0812">Transmembrane</keyword>
<feature type="transmembrane region" description="Helical" evidence="1">
    <location>
        <begin position="46"/>
        <end position="64"/>
    </location>
</feature>
<comment type="caution">
    <text evidence="3">The sequence shown here is derived from an EMBL/GenBank/DDBJ whole genome shotgun (WGS) entry which is preliminary data.</text>
</comment>
<evidence type="ECO:0000313" key="2">
    <source>
        <dbReference type="EMBL" id="HGN36901.1"/>
    </source>
</evidence>
<dbReference type="AlphaFoldDB" id="A0A7J3JNS2"/>
<dbReference type="EMBL" id="DTBZ01000051">
    <property type="protein sequence ID" value="HGQ17736.1"/>
    <property type="molecule type" value="Genomic_DNA"/>
</dbReference>
<name>A0A7J3JNS2_9CREN</name>
<accession>A0A7J3JNS2</accession>
<dbReference type="EMBL" id="DTAI01000145">
    <property type="protein sequence ID" value="HGN36901.1"/>
    <property type="molecule type" value="Genomic_DNA"/>
</dbReference>
<proteinExistence type="predicted"/>
<protein>
    <submittedName>
        <fullName evidence="3">Uncharacterized protein</fullName>
    </submittedName>
</protein>
<sequence>MSSSTEEKFYWPSKASGYALLLIAGFSILVLLLFVVGMYRHPALDVLILAVMALAIYYMGVRYYKMFMGE</sequence>
<evidence type="ECO:0000313" key="3">
    <source>
        <dbReference type="EMBL" id="HGQ17736.1"/>
    </source>
</evidence>
<gene>
    <name evidence="2" type="ORF">ENT87_05075</name>
    <name evidence="3" type="ORF">ENU30_01975</name>
</gene>
<reference evidence="3" key="1">
    <citation type="journal article" date="2020" name="mSystems">
        <title>Genome- and Community-Level Interaction Insights into Carbon Utilization and Element Cycling Functions of Hydrothermarchaeota in Hydrothermal Sediment.</title>
        <authorList>
            <person name="Zhou Z."/>
            <person name="Liu Y."/>
            <person name="Xu W."/>
            <person name="Pan J."/>
            <person name="Luo Z.H."/>
            <person name="Li M."/>
        </authorList>
    </citation>
    <scope>NUCLEOTIDE SEQUENCE [LARGE SCALE GENOMIC DNA]</scope>
    <source>
        <strain evidence="2">SpSt-618</strain>
        <strain evidence="3">SpSt-657</strain>
    </source>
</reference>
<organism evidence="3">
    <name type="scientific">Ignisphaera aggregans</name>
    <dbReference type="NCBI Taxonomy" id="334771"/>
    <lineage>
        <taxon>Archaea</taxon>
        <taxon>Thermoproteota</taxon>
        <taxon>Thermoprotei</taxon>
        <taxon>Desulfurococcales</taxon>
        <taxon>Desulfurococcaceae</taxon>
        <taxon>Ignisphaera</taxon>
    </lineage>
</organism>